<evidence type="ECO:0000313" key="1">
    <source>
        <dbReference type="EMBL" id="MDZ5457276.1"/>
    </source>
</evidence>
<dbReference type="Proteomes" id="UP001293718">
    <property type="component" value="Unassembled WGS sequence"/>
</dbReference>
<reference evidence="1 2" key="1">
    <citation type="submission" date="2023-11" db="EMBL/GenBank/DDBJ databases">
        <title>Draft genome of Azohydromonas lata strain H1 (DSM1123), a polyhydroxyalkanoate producer.</title>
        <authorList>
            <person name="Traversa D."/>
            <person name="D'Addabbo P."/>
            <person name="Pazzani C."/>
            <person name="Manzari C."/>
            <person name="Chiara M."/>
            <person name="Scrascia M."/>
        </authorList>
    </citation>
    <scope>NUCLEOTIDE SEQUENCE [LARGE SCALE GENOMIC DNA]</scope>
    <source>
        <strain evidence="1 2">H1</strain>
    </source>
</reference>
<proteinExistence type="predicted"/>
<organism evidence="1 2">
    <name type="scientific">Azohydromonas lata</name>
    <dbReference type="NCBI Taxonomy" id="45677"/>
    <lineage>
        <taxon>Bacteria</taxon>
        <taxon>Pseudomonadati</taxon>
        <taxon>Pseudomonadota</taxon>
        <taxon>Betaproteobacteria</taxon>
        <taxon>Burkholderiales</taxon>
        <taxon>Sphaerotilaceae</taxon>
        <taxon>Azohydromonas</taxon>
    </lineage>
</organism>
<dbReference type="RefSeq" id="WP_066332629.1">
    <property type="nucleotide sequence ID" value="NZ_JAXOJX010000016.1"/>
</dbReference>
<sequence length="249" mass="27315">MINPALHRDPVALDRNHHRALRLKLPVDLASAAGKLNACFLHGAEFAQACMEYPIVFVRAGTDEAGQPQIAPMAVLGLTRDENLYLQPDGAWSAQYLPAQLRVYPFALAQVDAQQAALCIDRAYAGLSEAQGDLLFEADGSPSALVQRMQQQLPELEAEAQRTRRGCARLMGLGLLQEMRLDISQGEGGPTLRVDGFMAVAEEKLLKLDDATLAELVRSGLMRLIHAHQLSMVHLRRLAERRAIRAAAH</sequence>
<gene>
    <name evidence="1" type="ORF">SM757_11915</name>
</gene>
<evidence type="ECO:0000313" key="2">
    <source>
        <dbReference type="Proteomes" id="UP001293718"/>
    </source>
</evidence>
<keyword evidence="2" id="KW-1185">Reference proteome</keyword>
<name>A0ABU5IDT4_9BURK</name>
<protein>
    <submittedName>
        <fullName evidence="1">SapC family protein</fullName>
    </submittedName>
</protein>
<dbReference type="EMBL" id="JAXOJX010000016">
    <property type="protein sequence ID" value="MDZ5457276.1"/>
    <property type="molecule type" value="Genomic_DNA"/>
</dbReference>
<dbReference type="InterPro" id="IPR010836">
    <property type="entry name" value="SapC"/>
</dbReference>
<accession>A0ABU5IDT4</accession>
<comment type="caution">
    <text evidence="1">The sequence shown here is derived from an EMBL/GenBank/DDBJ whole genome shotgun (WGS) entry which is preliminary data.</text>
</comment>
<dbReference type="Pfam" id="PF07277">
    <property type="entry name" value="SapC"/>
    <property type="match status" value="1"/>
</dbReference>